<dbReference type="AlphaFoldDB" id="A0A4C1UPZ4"/>
<evidence type="ECO:0000313" key="3">
    <source>
        <dbReference type="Proteomes" id="UP000299102"/>
    </source>
</evidence>
<gene>
    <name evidence="2" type="ORF">EVAR_102972_1</name>
</gene>
<keyword evidence="3" id="KW-1185">Reference proteome</keyword>
<proteinExistence type="predicted"/>
<feature type="region of interest" description="Disordered" evidence="1">
    <location>
        <begin position="130"/>
        <end position="174"/>
    </location>
</feature>
<sequence>METRNPNVISSVAGLLGSNGIQYDERREWAKESLAHRTGTQQRKLLLCNCILRPGSEWKHDTMRSKVEHEDLRSESKAGPNRPEDVKIILGIRSHMRLTLSKVASSDISIVALYSAQRHCVNAKILIYQRPPPKRGGTSKGIFAVKRRHSDDSIGTRLRRPHSMNSSKNNLTSN</sequence>
<comment type="caution">
    <text evidence="2">The sequence shown here is derived from an EMBL/GenBank/DDBJ whole genome shotgun (WGS) entry which is preliminary data.</text>
</comment>
<reference evidence="2 3" key="1">
    <citation type="journal article" date="2019" name="Commun. Biol.">
        <title>The bagworm genome reveals a unique fibroin gene that provides high tensile strength.</title>
        <authorList>
            <person name="Kono N."/>
            <person name="Nakamura H."/>
            <person name="Ohtoshi R."/>
            <person name="Tomita M."/>
            <person name="Numata K."/>
            <person name="Arakawa K."/>
        </authorList>
    </citation>
    <scope>NUCLEOTIDE SEQUENCE [LARGE SCALE GENOMIC DNA]</scope>
</reference>
<protein>
    <submittedName>
        <fullName evidence="2">Uncharacterized protein</fullName>
    </submittedName>
</protein>
<feature type="compositionally biased region" description="Polar residues" evidence="1">
    <location>
        <begin position="163"/>
        <end position="174"/>
    </location>
</feature>
<evidence type="ECO:0000313" key="2">
    <source>
        <dbReference type="EMBL" id="GBP28399.1"/>
    </source>
</evidence>
<dbReference type="EMBL" id="BGZK01000206">
    <property type="protein sequence ID" value="GBP28399.1"/>
    <property type="molecule type" value="Genomic_DNA"/>
</dbReference>
<organism evidence="2 3">
    <name type="scientific">Eumeta variegata</name>
    <name type="common">Bagworm moth</name>
    <name type="synonym">Eumeta japonica</name>
    <dbReference type="NCBI Taxonomy" id="151549"/>
    <lineage>
        <taxon>Eukaryota</taxon>
        <taxon>Metazoa</taxon>
        <taxon>Ecdysozoa</taxon>
        <taxon>Arthropoda</taxon>
        <taxon>Hexapoda</taxon>
        <taxon>Insecta</taxon>
        <taxon>Pterygota</taxon>
        <taxon>Neoptera</taxon>
        <taxon>Endopterygota</taxon>
        <taxon>Lepidoptera</taxon>
        <taxon>Glossata</taxon>
        <taxon>Ditrysia</taxon>
        <taxon>Tineoidea</taxon>
        <taxon>Psychidae</taxon>
        <taxon>Oiketicinae</taxon>
        <taxon>Eumeta</taxon>
    </lineage>
</organism>
<accession>A0A4C1UPZ4</accession>
<name>A0A4C1UPZ4_EUMVA</name>
<dbReference type="Proteomes" id="UP000299102">
    <property type="component" value="Unassembled WGS sequence"/>
</dbReference>
<evidence type="ECO:0000256" key="1">
    <source>
        <dbReference type="SAM" id="MobiDB-lite"/>
    </source>
</evidence>